<dbReference type="InterPro" id="IPR051908">
    <property type="entry name" value="Ribosomal_N-acetyltransferase"/>
</dbReference>
<dbReference type="PANTHER" id="PTHR43441">
    <property type="entry name" value="RIBOSOMAL-PROTEIN-SERINE ACETYLTRANSFERASE"/>
    <property type="match status" value="1"/>
</dbReference>
<sequence length="171" mass="18876">MTVTLRVDATPTAGALTLRPWNAGDVEALVEIYRDPALRRWTSLHVENAEGAKWWLNIQERGWHTGKRLSFAVLEDDLPGVAGYMALRRPDPRGPAAGLAYWTAAHARGRGVAPRALDCLSIWALTTGGLRHLELIHDAANDASCRVAGKASFRLHHTLPDGSHLHMREYC</sequence>
<reference evidence="2 3" key="1">
    <citation type="submission" date="2021-01" db="EMBL/GenBank/DDBJ databases">
        <title>Whole genome shotgun sequence of Actinoplanes humidus NBRC 14915.</title>
        <authorList>
            <person name="Komaki H."/>
            <person name="Tamura T."/>
        </authorList>
    </citation>
    <scope>NUCLEOTIDE SEQUENCE [LARGE SCALE GENOMIC DNA]</scope>
    <source>
        <strain evidence="2 3">NBRC 14915</strain>
    </source>
</reference>
<dbReference type="Gene3D" id="3.40.630.30">
    <property type="match status" value="1"/>
</dbReference>
<proteinExistence type="predicted"/>
<organism evidence="2 3">
    <name type="scientific">Winogradskya humida</name>
    <dbReference type="NCBI Taxonomy" id="113566"/>
    <lineage>
        <taxon>Bacteria</taxon>
        <taxon>Bacillati</taxon>
        <taxon>Actinomycetota</taxon>
        <taxon>Actinomycetes</taxon>
        <taxon>Micromonosporales</taxon>
        <taxon>Micromonosporaceae</taxon>
        <taxon>Winogradskya</taxon>
    </lineage>
</organism>
<comment type="caution">
    <text evidence="2">The sequence shown here is derived from an EMBL/GenBank/DDBJ whole genome shotgun (WGS) entry which is preliminary data.</text>
</comment>
<dbReference type="PANTHER" id="PTHR43441:SF10">
    <property type="entry name" value="ACETYLTRANSFERASE"/>
    <property type="match status" value="1"/>
</dbReference>
<gene>
    <name evidence="2" type="ORF">Ahu01nite_072640</name>
</gene>
<keyword evidence="3" id="KW-1185">Reference proteome</keyword>
<dbReference type="Pfam" id="PF13302">
    <property type="entry name" value="Acetyltransf_3"/>
    <property type="match status" value="1"/>
</dbReference>
<accession>A0ABQ3ZZZ0</accession>
<dbReference type="Proteomes" id="UP000603200">
    <property type="component" value="Unassembled WGS sequence"/>
</dbReference>
<dbReference type="PROSITE" id="PS51186">
    <property type="entry name" value="GNAT"/>
    <property type="match status" value="1"/>
</dbReference>
<dbReference type="InterPro" id="IPR000182">
    <property type="entry name" value="GNAT_dom"/>
</dbReference>
<name>A0ABQ3ZZZ0_9ACTN</name>
<evidence type="ECO:0000313" key="2">
    <source>
        <dbReference type="EMBL" id="GIE24162.1"/>
    </source>
</evidence>
<dbReference type="EMBL" id="BOMN01000102">
    <property type="protein sequence ID" value="GIE24162.1"/>
    <property type="molecule type" value="Genomic_DNA"/>
</dbReference>
<evidence type="ECO:0000259" key="1">
    <source>
        <dbReference type="PROSITE" id="PS51186"/>
    </source>
</evidence>
<dbReference type="SUPFAM" id="SSF55729">
    <property type="entry name" value="Acyl-CoA N-acyltransferases (Nat)"/>
    <property type="match status" value="1"/>
</dbReference>
<dbReference type="RefSeq" id="WP_203841190.1">
    <property type="nucleotide sequence ID" value="NZ_BAAATV010000012.1"/>
</dbReference>
<evidence type="ECO:0000313" key="3">
    <source>
        <dbReference type="Proteomes" id="UP000603200"/>
    </source>
</evidence>
<dbReference type="InterPro" id="IPR016181">
    <property type="entry name" value="Acyl_CoA_acyltransferase"/>
</dbReference>
<protein>
    <submittedName>
        <fullName evidence="2">Acetyltransferase</fullName>
    </submittedName>
</protein>
<feature type="domain" description="N-acetyltransferase" evidence="1">
    <location>
        <begin position="16"/>
        <end position="171"/>
    </location>
</feature>